<evidence type="ECO:0008006" key="6">
    <source>
        <dbReference type="Google" id="ProtNLM"/>
    </source>
</evidence>
<protein>
    <recommendedName>
        <fullName evidence="6">TNFR-Cys domain-containing protein</fullName>
    </recommendedName>
</protein>
<sequence length="536" mass="59298">MEMELFRLLVLALMILVSVTVEVAATQRQRAKHEANFSCPKGWYNNAIRNSCCQCSKCPDYDPSVVQECLDALSGGFTTENEICIVRYKERASKCKSHRQIIAENVTTTTKIPTKTTAPKIILKTLDIPTDNNMPEIKTLAASVPYDPSKNDSKLLVPAMAIAAVLLIAVGALAYLYCTKNEVLRQKIIGKCFSPDKPAKEPRTSTKRSEGPAGIPLTSCDRRTEEEIRCSASDENDPKVFEEENLRTSHSTKMDEVSEGTDIEEAPYLKNKGRIEHSRSDSPPRYSDNRDPPQQSSVHFGTVTNSNIYTGPVTIHQAPHTCNNQTNVPERSYSLQSSQNMPAGAGSFTSSDFVTSPDSSTRACDPPQPQPQRGVSERGVFLMRTDSEDSCQQNRQHQLGKGHGATNLPHPRPSPPTEHTSLCTELDSSSSAFGQSPQTNVKGYSGFDEHSDAQKLPSNIRTHSSRCPVENAQVRYSSQLSSDRCHTPIQETNYSSIQEDLYSSSHPSSEANVEIHRPPFDSIYHTTNRKDNSRNS</sequence>
<reference evidence="4 5" key="1">
    <citation type="submission" date="2024-02" db="EMBL/GenBank/DDBJ databases">
        <authorList>
            <person name="Daric V."/>
            <person name="Darras S."/>
        </authorList>
    </citation>
    <scope>NUCLEOTIDE SEQUENCE [LARGE SCALE GENOMIC DNA]</scope>
</reference>
<dbReference type="Proteomes" id="UP001642483">
    <property type="component" value="Unassembled WGS sequence"/>
</dbReference>
<feature type="chain" id="PRO_5046413761" description="TNFR-Cys domain-containing protein" evidence="3">
    <location>
        <begin position="26"/>
        <end position="536"/>
    </location>
</feature>
<feature type="compositionally biased region" description="Basic and acidic residues" evidence="1">
    <location>
        <begin position="220"/>
        <end position="229"/>
    </location>
</feature>
<feature type="compositionally biased region" description="Polar residues" evidence="1">
    <location>
        <begin position="320"/>
        <end position="362"/>
    </location>
</feature>
<feature type="compositionally biased region" description="Basic and acidic residues" evidence="1">
    <location>
        <begin position="197"/>
        <end position="210"/>
    </location>
</feature>
<keyword evidence="2" id="KW-0812">Transmembrane</keyword>
<name>A0ABP0F8Y0_CLALP</name>
<organism evidence="4 5">
    <name type="scientific">Clavelina lepadiformis</name>
    <name type="common">Light-bulb sea squirt</name>
    <name type="synonym">Ascidia lepadiformis</name>
    <dbReference type="NCBI Taxonomy" id="159417"/>
    <lineage>
        <taxon>Eukaryota</taxon>
        <taxon>Metazoa</taxon>
        <taxon>Chordata</taxon>
        <taxon>Tunicata</taxon>
        <taxon>Ascidiacea</taxon>
        <taxon>Aplousobranchia</taxon>
        <taxon>Clavelinidae</taxon>
        <taxon>Clavelina</taxon>
    </lineage>
</organism>
<proteinExistence type="predicted"/>
<keyword evidence="3" id="KW-0732">Signal</keyword>
<evidence type="ECO:0000256" key="1">
    <source>
        <dbReference type="SAM" id="MobiDB-lite"/>
    </source>
</evidence>
<keyword evidence="5" id="KW-1185">Reference proteome</keyword>
<feature type="compositionally biased region" description="Polar residues" evidence="1">
    <location>
        <begin position="292"/>
        <end position="309"/>
    </location>
</feature>
<keyword evidence="2" id="KW-0472">Membrane</keyword>
<dbReference type="EMBL" id="CAWYQH010000013">
    <property type="protein sequence ID" value="CAK8674895.1"/>
    <property type="molecule type" value="Genomic_DNA"/>
</dbReference>
<comment type="caution">
    <text evidence="4">The sequence shown here is derived from an EMBL/GenBank/DDBJ whole genome shotgun (WGS) entry which is preliminary data.</text>
</comment>
<feature type="region of interest" description="Disordered" evidence="1">
    <location>
        <begin position="478"/>
        <end position="536"/>
    </location>
</feature>
<keyword evidence="2" id="KW-1133">Transmembrane helix</keyword>
<feature type="transmembrane region" description="Helical" evidence="2">
    <location>
        <begin position="155"/>
        <end position="178"/>
    </location>
</feature>
<feature type="region of interest" description="Disordered" evidence="1">
    <location>
        <begin position="194"/>
        <end position="437"/>
    </location>
</feature>
<accession>A0ABP0F8Y0</accession>
<evidence type="ECO:0000313" key="5">
    <source>
        <dbReference type="Proteomes" id="UP001642483"/>
    </source>
</evidence>
<feature type="compositionally biased region" description="Polar residues" evidence="1">
    <location>
        <begin position="489"/>
        <end position="511"/>
    </location>
</feature>
<feature type="compositionally biased region" description="Basic and acidic residues" evidence="1">
    <location>
        <begin position="273"/>
        <end position="291"/>
    </location>
</feature>
<evidence type="ECO:0000256" key="2">
    <source>
        <dbReference type="SAM" id="Phobius"/>
    </source>
</evidence>
<evidence type="ECO:0000256" key="3">
    <source>
        <dbReference type="SAM" id="SignalP"/>
    </source>
</evidence>
<feature type="compositionally biased region" description="Basic and acidic residues" evidence="1">
    <location>
        <begin position="236"/>
        <end position="256"/>
    </location>
</feature>
<feature type="signal peptide" evidence="3">
    <location>
        <begin position="1"/>
        <end position="25"/>
    </location>
</feature>
<gene>
    <name evidence="4" type="ORF">CVLEPA_LOCUS4547</name>
</gene>
<feature type="compositionally biased region" description="Polar residues" evidence="1">
    <location>
        <begin position="417"/>
        <end position="437"/>
    </location>
</feature>
<evidence type="ECO:0000313" key="4">
    <source>
        <dbReference type="EMBL" id="CAK8674895.1"/>
    </source>
</evidence>